<reference evidence="1" key="2">
    <citation type="submission" date="2018-05" db="EMBL/GenBank/DDBJ databases">
        <title>OgluRS3 (Oryza glumaepatula Reference Sequence Version 3).</title>
        <authorList>
            <person name="Zhang J."/>
            <person name="Kudrna D."/>
            <person name="Lee S."/>
            <person name="Talag J."/>
            <person name="Welchert J."/>
            <person name="Wing R.A."/>
        </authorList>
    </citation>
    <scope>NUCLEOTIDE SEQUENCE [LARGE SCALE GENOMIC DNA]</scope>
</reference>
<dbReference type="AlphaFoldDB" id="A0A0E0A6D9"/>
<evidence type="ECO:0000313" key="1">
    <source>
        <dbReference type="EnsemblPlants" id="OGLUM06G06810.1"/>
    </source>
</evidence>
<protein>
    <submittedName>
        <fullName evidence="1">Uncharacterized protein</fullName>
    </submittedName>
</protein>
<sequence length="90" mass="9777">MTMMIHTRLAFSSSGIVGKGIKRNKKEEIDLLVSDDACVLGDLEERNARIFQSIASTPASVIAKIKEEGRAWVKAGATKLQEFGILGDIT</sequence>
<reference evidence="1" key="1">
    <citation type="submission" date="2015-04" db="UniProtKB">
        <authorList>
            <consortium name="EnsemblPlants"/>
        </authorList>
    </citation>
    <scope>IDENTIFICATION</scope>
</reference>
<keyword evidence="2" id="KW-1185">Reference proteome</keyword>
<dbReference type="STRING" id="40148.A0A0E0A6D9"/>
<dbReference type="Gramene" id="OGLUM06G06810.1">
    <property type="protein sequence ID" value="OGLUM06G06810.1"/>
    <property type="gene ID" value="OGLUM06G06810"/>
</dbReference>
<proteinExistence type="predicted"/>
<accession>A0A0E0A6D9</accession>
<dbReference type="EnsemblPlants" id="OGLUM06G06810.1">
    <property type="protein sequence ID" value="OGLUM06G06810.1"/>
    <property type="gene ID" value="OGLUM06G06810"/>
</dbReference>
<organism evidence="1">
    <name type="scientific">Oryza glumipatula</name>
    <dbReference type="NCBI Taxonomy" id="40148"/>
    <lineage>
        <taxon>Eukaryota</taxon>
        <taxon>Viridiplantae</taxon>
        <taxon>Streptophyta</taxon>
        <taxon>Embryophyta</taxon>
        <taxon>Tracheophyta</taxon>
        <taxon>Spermatophyta</taxon>
        <taxon>Magnoliopsida</taxon>
        <taxon>Liliopsida</taxon>
        <taxon>Poales</taxon>
        <taxon>Poaceae</taxon>
        <taxon>BOP clade</taxon>
        <taxon>Oryzoideae</taxon>
        <taxon>Oryzeae</taxon>
        <taxon>Oryzinae</taxon>
        <taxon>Oryza</taxon>
    </lineage>
</organism>
<name>A0A0E0A6D9_9ORYZ</name>
<evidence type="ECO:0000313" key="2">
    <source>
        <dbReference type="Proteomes" id="UP000026961"/>
    </source>
</evidence>
<dbReference type="HOGENOM" id="CLU_2444450_0_0_1"/>
<dbReference type="Proteomes" id="UP000026961">
    <property type="component" value="Chromosome 6"/>
</dbReference>